<evidence type="ECO:0000256" key="3">
    <source>
        <dbReference type="ARBA" id="ARBA00022692"/>
    </source>
</evidence>
<dbReference type="Proteomes" id="UP000031166">
    <property type="component" value="Unassembled WGS sequence"/>
</dbReference>
<feature type="transmembrane region" description="Helical" evidence="6">
    <location>
        <begin position="73"/>
        <end position="94"/>
    </location>
</feature>
<evidence type="ECO:0000256" key="5">
    <source>
        <dbReference type="ARBA" id="ARBA00023136"/>
    </source>
</evidence>
<dbReference type="InterPro" id="IPR038330">
    <property type="entry name" value="TspO/MBR-related_sf"/>
</dbReference>
<dbReference type="Gene3D" id="1.20.1260.100">
    <property type="entry name" value="TspO/MBR protein"/>
    <property type="match status" value="1"/>
</dbReference>
<keyword evidence="5 6" id="KW-0472">Membrane</keyword>
<comment type="subcellular location">
    <subcellularLocation>
        <location evidence="1">Membrane</location>
        <topology evidence="1">Multi-pass membrane protein</topology>
    </subcellularLocation>
</comment>
<dbReference type="STRING" id="172043.RM53_06295"/>
<dbReference type="EMBL" id="JWSY01000009">
    <property type="protein sequence ID" value="KIC58820.1"/>
    <property type="molecule type" value="Genomic_DNA"/>
</dbReference>
<gene>
    <name evidence="7" type="ORF">RM53_06295</name>
</gene>
<sequence>MTDIDDAIDDVRDAAMDLLNSEGRSAGHVVAGIALTVGFALLAHGIASGALTPKRNLKQVRKKDLPITEKPRGAFSLILPAVFSATTLSAVRVWNAPSRPERTRAMGLWLAAQTVNAVWLGLRPSSMARQVVAAMSSAGLAAAFAHEARKLDEGAGKMAAPLGSGVRFGNFLHRKADDASGGRTLH</sequence>
<evidence type="ECO:0000313" key="8">
    <source>
        <dbReference type="Proteomes" id="UP000031166"/>
    </source>
</evidence>
<dbReference type="AlphaFoldDB" id="A0A0B4D3L6"/>
<name>A0A0B4D3L6_9CAUL</name>
<evidence type="ECO:0000256" key="4">
    <source>
        <dbReference type="ARBA" id="ARBA00022989"/>
    </source>
</evidence>
<dbReference type="InterPro" id="IPR004307">
    <property type="entry name" value="TspO_MBR"/>
</dbReference>
<evidence type="ECO:0000256" key="1">
    <source>
        <dbReference type="ARBA" id="ARBA00004141"/>
    </source>
</evidence>
<protein>
    <submittedName>
        <fullName evidence="7">TspO/MBR family protein</fullName>
    </submittedName>
</protein>
<dbReference type="GO" id="GO:0016020">
    <property type="term" value="C:membrane"/>
    <property type="evidence" value="ECO:0007669"/>
    <property type="project" value="UniProtKB-SubCell"/>
</dbReference>
<dbReference type="RefSeq" id="WP_039245287.1">
    <property type="nucleotide sequence ID" value="NZ_JWSY01000009.1"/>
</dbReference>
<evidence type="ECO:0000256" key="6">
    <source>
        <dbReference type="SAM" id="Phobius"/>
    </source>
</evidence>
<evidence type="ECO:0000256" key="2">
    <source>
        <dbReference type="ARBA" id="ARBA00007524"/>
    </source>
</evidence>
<evidence type="ECO:0000313" key="7">
    <source>
        <dbReference type="EMBL" id="KIC58820.1"/>
    </source>
</evidence>
<reference evidence="7 8" key="1">
    <citation type="submission" date="2014-12" db="EMBL/GenBank/DDBJ databases">
        <title>Genome sequencing of Brevundimonas nasdae TPW30.</title>
        <authorList>
            <person name="Tan P.W."/>
            <person name="Chan K.-G."/>
        </authorList>
    </citation>
    <scope>NUCLEOTIDE SEQUENCE [LARGE SCALE GENOMIC DNA]</scope>
    <source>
        <strain evidence="7 8">TPW30</strain>
    </source>
</reference>
<organism evidence="7 8">
    <name type="scientific">Brevundimonas nasdae</name>
    <dbReference type="NCBI Taxonomy" id="172043"/>
    <lineage>
        <taxon>Bacteria</taxon>
        <taxon>Pseudomonadati</taxon>
        <taxon>Pseudomonadota</taxon>
        <taxon>Alphaproteobacteria</taxon>
        <taxon>Caulobacterales</taxon>
        <taxon>Caulobacteraceae</taxon>
        <taxon>Brevundimonas</taxon>
    </lineage>
</organism>
<feature type="transmembrane region" description="Helical" evidence="6">
    <location>
        <begin position="106"/>
        <end position="122"/>
    </location>
</feature>
<keyword evidence="4 6" id="KW-1133">Transmembrane helix</keyword>
<comment type="caution">
    <text evidence="7">The sequence shown here is derived from an EMBL/GenBank/DDBJ whole genome shotgun (WGS) entry which is preliminary data.</text>
</comment>
<feature type="transmembrane region" description="Helical" evidence="6">
    <location>
        <begin position="26"/>
        <end position="52"/>
    </location>
</feature>
<comment type="similarity">
    <text evidence="2">Belongs to the TspO/BZRP family.</text>
</comment>
<dbReference type="Pfam" id="PF03073">
    <property type="entry name" value="TspO_MBR"/>
    <property type="match status" value="1"/>
</dbReference>
<keyword evidence="3 6" id="KW-0812">Transmembrane</keyword>
<accession>A0A0B4D3L6</accession>
<proteinExistence type="inferred from homology"/>